<dbReference type="Proteomes" id="UP000197768">
    <property type="component" value="Unassembled WGS sequence"/>
</dbReference>
<dbReference type="GO" id="GO:0003824">
    <property type="term" value="F:catalytic activity"/>
    <property type="evidence" value="ECO:0007669"/>
    <property type="project" value="InterPro"/>
</dbReference>
<name>A0A2D0AIX9_9FLAO</name>
<dbReference type="RefSeq" id="WP_088390263.1">
    <property type="nucleotide sequence ID" value="NZ_MTCZ01000005.1"/>
</dbReference>
<proteinExistence type="predicted"/>
<reference evidence="1 2" key="1">
    <citation type="journal article" date="2017" name="Infect. Genet. Evol.">
        <title>Comparative genome analysis of fish pathogen Flavobacterium columnare reveals extensive sequence diversity within the species.</title>
        <authorList>
            <person name="Kayansamruaj P."/>
            <person name="Dong H.T."/>
            <person name="Hirono I."/>
            <person name="Kondo H."/>
            <person name="Senapin S."/>
            <person name="Rodkhum C."/>
        </authorList>
    </citation>
    <scope>NUCLEOTIDE SEQUENCE [LARGE SCALE GENOMIC DNA]</scope>
    <source>
        <strain evidence="1 2">1215</strain>
    </source>
</reference>
<gene>
    <name evidence="1" type="ORF">BWK59_01220</name>
</gene>
<evidence type="ECO:0000313" key="1">
    <source>
        <dbReference type="EMBL" id="OWP85193.1"/>
    </source>
</evidence>
<evidence type="ECO:0000313" key="2">
    <source>
        <dbReference type="Proteomes" id="UP000197768"/>
    </source>
</evidence>
<dbReference type="Gene3D" id="3.40.50.12230">
    <property type="match status" value="1"/>
</dbReference>
<dbReference type="SUPFAM" id="SSF50486">
    <property type="entry name" value="FMT C-terminal domain-like"/>
    <property type="match status" value="1"/>
</dbReference>
<dbReference type="EMBL" id="MTCZ01000005">
    <property type="protein sequence ID" value="OWP85193.1"/>
    <property type="molecule type" value="Genomic_DNA"/>
</dbReference>
<accession>A0A2D0AIX9</accession>
<comment type="caution">
    <text evidence="1">The sequence shown here is derived from an EMBL/GenBank/DDBJ whole genome shotgun (WGS) entry which is preliminary data.</text>
</comment>
<dbReference type="InterPro" id="IPR011034">
    <property type="entry name" value="Formyl_transferase-like_C_sf"/>
</dbReference>
<organism evidence="1 2">
    <name type="scientific">Flavobacterium davisii</name>
    <dbReference type="NCBI Taxonomy" id="2906077"/>
    <lineage>
        <taxon>Bacteria</taxon>
        <taxon>Pseudomonadati</taxon>
        <taxon>Bacteroidota</taxon>
        <taxon>Flavobacteriia</taxon>
        <taxon>Flavobacteriales</taxon>
        <taxon>Flavobacteriaceae</taxon>
        <taxon>Flavobacterium</taxon>
    </lineage>
</organism>
<protein>
    <submittedName>
        <fullName evidence="1">Uncharacterized protein</fullName>
    </submittedName>
</protein>
<sequence>MKVIFLAYREWALKVYPTVRKHPKVSSVVLCKSHEELIEIELENYDLIISCGWSEELGKEVVEKIQAIGVHCAELDRYSYGTPIQLQIIDGIKRTKHRVFNFTYDETSERAHTHNTCFSHEVDLELSGSMEDILEQMTVTSKVLFNRYLDDYPNIKWTDWPKEDIVREKRTPDDSALSKGQLSQMNTEQLYNFFRCLGDPYPNGYIEDDFGRLYIKEVEFKSK</sequence>
<dbReference type="SUPFAM" id="SSF53328">
    <property type="entry name" value="Formyltransferase"/>
    <property type="match status" value="1"/>
</dbReference>
<dbReference type="InterPro" id="IPR036477">
    <property type="entry name" value="Formyl_transf_N_sf"/>
</dbReference>
<dbReference type="AlphaFoldDB" id="A0A2D0AIX9"/>